<evidence type="ECO:0000256" key="11">
    <source>
        <dbReference type="SAM" id="MobiDB-lite"/>
    </source>
</evidence>
<dbReference type="Pfam" id="PF03840">
    <property type="entry name" value="SecG"/>
    <property type="match status" value="1"/>
</dbReference>
<keyword evidence="7 10" id="KW-1133">Transmembrane helix</keyword>
<dbReference type="Proteomes" id="UP000184233">
    <property type="component" value="Unassembled WGS sequence"/>
</dbReference>
<evidence type="ECO:0000256" key="6">
    <source>
        <dbReference type="ARBA" id="ARBA00022927"/>
    </source>
</evidence>
<evidence type="ECO:0000313" key="12">
    <source>
        <dbReference type="EMBL" id="OJX59303.1"/>
    </source>
</evidence>
<dbReference type="GO" id="GO:0009306">
    <property type="term" value="P:protein secretion"/>
    <property type="evidence" value="ECO:0007669"/>
    <property type="project" value="UniProtKB-UniRule"/>
</dbReference>
<gene>
    <name evidence="12" type="ORF">BGO89_02480</name>
</gene>
<keyword evidence="8 10" id="KW-0811">Translocation</keyword>
<keyword evidence="5 10" id="KW-0812">Transmembrane</keyword>
<dbReference type="EMBL" id="MKVH01000013">
    <property type="protein sequence ID" value="OJX59303.1"/>
    <property type="molecule type" value="Genomic_DNA"/>
</dbReference>
<evidence type="ECO:0000256" key="1">
    <source>
        <dbReference type="ARBA" id="ARBA00004651"/>
    </source>
</evidence>
<dbReference type="GO" id="GO:0005886">
    <property type="term" value="C:plasma membrane"/>
    <property type="evidence" value="ECO:0007669"/>
    <property type="project" value="UniProtKB-SubCell"/>
</dbReference>
<dbReference type="NCBIfam" id="TIGR00810">
    <property type="entry name" value="secG"/>
    <property type="match status" value="1"/>
</dbReference>
<organism evidence="12 13">
    <name type="scientific">Candidatus Kapaibacterium thiocyanatum</name>
    <dbReference type="NCBI Taxonomy" id="1895771"/>
    <lineage>
        <taxon>Bacteria</taxon>
        <taxon>Pseudomonadati</taxon>
        <taxon>Candidatus Kapaibacteriota</taxon>
        <taxon>Candidatus Kapaibacteriia</taxon>
        <taxon>Candidatus Kapaibacteriales</taxon>
        <taxon>Candidatus Kapaibacteriaceae</taxon>
        <taxon>Candidatus Kapaibacterium</taxon>
    </lineage>
</organism>
<reference evidence="12 13" key="1">
    <citation type="submission" date="2016-09" db="EMBL/GenBank/DDBJ databases">
        <title>Genome-resolved meta-omics ties microbial dynamics to process performance in biotechnology for thiocyanate degradation.</title>
        <authorList>
            <person name="Kantor R.S."/>
            <person name="Huddy R.J."/>
            <person name="Iyer R."/>
            <person name="Thomas B.C."/>
            <person name="Brown C.T."/>
            <person name="Anantharaman K."/>
            <person name="Tringe S."/>
            <person name="Hettich R.L."/>
            <person name="Harrison S.T."/>
            <person name="Banfield J.F."/>
        </authorList>
    </citation>
    <scope>NUCLEOTIDE SEQUENCE [LARGE SCALE GENOMIC DNA]</scope>
    <source>
        <strain evidence="12">59-99</strain>
    </source>
</reference>
<dbReference type="InterPro" id="IPR004692">
    <property type="entry name" value="SecG"/>
</dbReference>
<dbReference type="PANTHER" id="PTHR34182:SF1">
    <property type="entry name" value="PROTEIN-EXPORT MEMBRANE PROTEIN SECG"/>
    <property type="match status" value="1"/>
</dbReference>
<feature type="region of interest" description="Disordered" evidence="11">
    <location>
        <begin position="87"/>
        <end position="121"/>
    </location>
</feature>
<dbReference type="PANTHER" id="PTHR34182">
    <property type="entry name" value="PROTEIN-EXPORT MEMBRANE PROTEIN SECG"/>
    <property type="match status" value="1"/>
</dbReference>
<proteinExistence type="inferred from homology"/>
<evidence type="ECO:0000256" key="10">
    <source>
        <dbReference type="RuleBase" id="RU365087"/>
    </source>
</evidence>
<dbReference type="GO" id="GO:0065002">
    <property type="term" value="P:intracellular protein transmembrane transport"/>
    <property type="evidence" value="ECO:0007669"/>
    <property type="project" value="TreeGrafter"/>
</dbReference>
<keyword evidence="4 10" id="KW-1003">Cell membrane</keyword>
<keyword evidence="3 10" id="KW-0813">Transport</keyword>
<feature type="compositionally biased region" description="Low complexity" evidence="11">
    <location>
        <begin position="101"/>
        <end position="121"/>
    </location>
</feature>
<dbReference type="STRING" id="1895771.BGO89_02480"/>
<accession>A0A1M3L278</accession>
<dbReference type="PRINTS" id="PR01651">
    <property type="entry name" value="SECGEXPORT"/>
</dbReference>
<comment type="caution">
    <text evidence="10">Lacks conserved residue(s) required for the propagation of feature annotation.</text>
</comment>
<evidence type="ECO:0000313" key="13">
    <source>
        <dbReference type="Proteomes" id="UP000184233"/>
    </source>
</evidence>
<keyword evidence="6 10" id="KW-0653">Protein transport</keyword>
<keyword evidence="9 10" id="KW-0472">Membrane</keyword>
<feature type="transmembrane region" description="Helical" evidence="10">
    <location>
        <begin position="51"/>
        <end position="71"/>
    </location>
</feature>
<evidence type="ECO:0000256" key="7">
    <source>
        <dbReference type="ARBA" id="ARBA00022989"/>
    </source>
</evidence>
<comment type="subcellular location">
    <subcellularLocation>
        <location evidence="1 10">Cell membrane</location>
        <topology evidence="1 10">Multi-pass membrane protein</topology>
    </subcellularLocation>
</comment>
<dbReference type="GO" id="GO:0015450">
    <property type="term" value="F:protein-transporting ATPase activity"/>
    <property type="evidence" value="ECO:0007669"/>
    <property type="project" value="UniProtKB-UniRule"/>
</dbReference>
<name>A0A1M3L278_9BACT</name>
<protein>
    <recommendedName>
        <fullName evidence="10">Protein-export membrane protein SecG</fullName>
    </recommendedName>
</protein>
<comment type="caution">
    <text evidence="12">The sequence shown here is derived from an EMBL/GenBank/DDBJ whole genome shotgun (WGS) entry which is preliminary data.</text>
</comment>
<dbReference type="GO" id="GO:0043952">
    <property type="term" value="P:protein transport by the Sec complex"/>
    <property type="evidence" value="ECO:0007669"/>
    <property type="project" value="TreeGrafter"/>
</dbReference>
<evidence type="ECO:0000256" key="4">
    <source>
        <dbReference type="ARBA" id="ARBA00022475"/>
    </source>
</evidence>
<comment type="function">
    <text evidence="10">Involved in protein export. Participates in an early event of protein translocation.</text>
</comment>
<dbReference type="AlphaFoldDB" id="A0A1M3L278"/>
<evidence type="ECO:0000256" key="3">
    <source>
        <dbReference type="ARBA" id="ARBA00022448"/>
    </source>
</evidence>
<evidence type="ECO:0000256" key="2">
    <source>
        <dbReference type="ARBA" id="ARBA00008445"/>
    </source>
</evidence>
<sequence length="121" mass="12702">MEIFLVILCVIMSIFLIGAVLIQPGKADMVSGMGGLGGQMNNLFGVRQGRNVLQNVTIGLAVAIMLLSIVINKVFLPTGTAERAPVTQGAEMPVAVPSAPAPGQQPQQQQPQQQQPAQQGK</sequence>
<evidence type="ECO:0000256" key="9">
    <source>
        <dbReference type="ARBA" id="ARBA00023136"/>
    </source>
</evidence>
<evidence type="ECO:0000256" key="8">
    <source>
        <dbReference type="ARBA" id="ARBA00023010"/>
    </source>
</evidence>
<comment type="similarity">
    <text evidence="2 10">Belongs to the SecG family.</text>
</comment>
<evidence type="ECO:0000256" key="5">
    <source>
        <dbReference type="ARBA" id="ARBA00022692"/>
    </source>
</evidence>